<dbReference type="PANTHER" id="PTHR11266">
    <property type="entry name" value="PEROXISOMAL MEMBRANE PROTEIN 2, PXMP2 MPV17"/>
    <property type="match status" value="1"/>
</dbReference>
<evidence type="ECO:0000256" key="5">
    <source>
        <dbReference type="ARBA" id="ARBA00023136"/>
    </source>
</evidence>
<evidence type="ECO:0000256" key="2">
    <source>
        <dbReference type="ARBA" id="ARBA00006824"/>
    </source>
</evidence>
<proteinExistence type="inferred from homology"/>
<dbReference type="PANTHER" id="PTHR11266:SF121">
    <property type="entry name" value="OS09G0315000 PROTEIN"/>
    <property type="match status" value="1"/>
</dbReference>
<evidence type="ECO:0000256" key="6">
    <source>
        <dbReference type="RuleBase" id="RU363053"/>
    </source>
</evidence>
<evidence type="ECO:0000256" key="1">
    <source>
        <dbReference type="ARBA" id="ARBA00004141"/>
    </source>
</evidence>
<keyword evidence="4" id="KW-1133">Transmembrane helix</keyword>
<organism evidence="8">
    <name type="scientific">Heterosigma akashiwo</name>
    <name type="common">Chromophytic alga</name>
    <name type="synonym">Heterosigma carterae</name>
    <dbReference type="NCBI Taxonomy" id="2829"/>
    <lineage>
        <taxon>Eukaryota</taxon>
        <taxon>Sar</taxon>
        <taxon>Stramenopiles</taxon>
        <taxon>Ochrophyta</taxon>
        <taxon>Raphidophyceae</taxon>
        <taxon>Chattonellales</taxon>
        <taxon>Chattonellaceae</taxon>
        <taxon>Heterosigma</taxon>
    </lineage>
</organism>
<name>A0A7S3XKS3_HETAK</name>
<reference evidence="8" key="1">
    <citation type="submission" date="2021-01" db="EMBL/GenBank/DDBJ databases">
        <authorList>
            <person name="Corre E."/>
            <person name="Pelletier E."/>
            <person name="Niang G."/>
            <person name="Scheremetjew M."/>
            <person name="Finn R."/>
            <person name="Kale V."/>
            <person name="Holt S."/>
            <person name="Cochrane G."/>
            <person name="Meng A."/>
            <person name="Brown T."/>
            <person name="Cohen L."/>
        </authorList>
    </citation>
    <scope>NUCLEOTIDE SEQUENCE</scope>
    <source>
        <strain evidence="8">CCMP3107</strain>
    </source>
</reference>
<dbReference type="GO" id="GO:0016020">
    <property type="term" value="C:membrane"/>
    <property type="evidence" value="ECO:0007669"/>
    <property type="project" value="UniProtKB-SubCell"/>
</dbReference>
<dbReference type="GO" id="GO:0005737">
    <property type="term" value="C:cytoplasm"/>
    <property type="evidence" value="ECO:0007669"/>
    <property type="project" value="TreeGrafter"/>
</dbReference>
<evidence type="ECO:0000256" key="3">
    <source>
        <dbReference type="ARBA" id="ARBA00022692"/>
    </source>
</evidence>
<feature type="chain" id="PRO_5030876668" evidence="7">
    <location>
        <begin position="28"/>
        <end position="262"/>
    </location>
</feature>
<keyword evidence="5" id="KW-0472">Membrane</keyword>
<evidence type="ECO:0000256" key="7">
    <source>
        <dbReference type="SAM" id="SignalP"/>
    </source>
</evidence>
<keyword evidence="7" id="KW-0732">Signal</keyword>
<sequence>MNLFRFTNHAFGVLLLLASVLWGKSFADVQSRRNLLHLVVQVRGGGIGILKRVDGFWRSSPYAAGGIVCGIKACAADLIVQKNTKMTNGLGTAPTKSTTVDLRRNLAFIFYGSMYQGVCQEYIYNHLYPLWFGRGSNWEVVLIKVAFDCLVQTTLVTLPVAYLAKAVIYRYSFREAMQRYVADIRKQGLLKKYFSLWAPVNCLTFSVVPEHYRVTWIACVSFFWLMILSAISSKADLEAANGLQKETKILVNNSTRPITLKK</sequence>
<feature type="signal peptide" evidence="7">
    <location>
        <begin position="1"/>
        <end position="27"/>
    </location>
</feature>
<dbReference type="Pfam" id="PF04117">
    <property type="entry name" value="Mpv17_PMP22"/>
    <property type="match status" value="1"/>
</dbReference>
<evidence type="ECO:0000313" key="8">
    <source>
        <dbReference type="EMBL" id="CAE0624189.1"/>
    </source>
</evidence>
<gene>
    <name evidence="8" type="ORF">HAKA00212_LOCUS2855</name>
</gene>
<evidence type="ECO:0000256" key="4">
    <source>
        <dbReference type="ARBA" id="ARBA00022989"/>
    </source>
</evidence>
<comment type="subcellular location">
    <subcellularLocation>
        <location evidence="1">Membrane</location>
        <topology evidence="1">Multi-pass membrane protein</topology>
    </subcellularLocation>
</comment>
<dbReference type="EMBL" id="HBIU01007398">
    <property type="protein sequence ID" value="CAE0624189.1"/>
    <property type="molecule type" value="Transcribed_RNA"/>
</dbReference>
<protein>
    <submittedName>
        <fullName evidence="8">Uncharacterized protein</fullName>
    </submittedName>
</protein>
<dbReference type="AlphaFoldDB" id="A0A7S3XKS3"/>
<comment type="similarity">
    <text evidence="2 6">Belongs to the peroxisomal membrane protein PXMP2/4 family.</text>
</comment>
<keyword evidence="3" id="KW-0812">Transmembrane</keyword>
<dbReference type="InterPro" id="IPR007248">
    <property type="entry name" value="Mpv17_PMP22"/>
</dbReference>
<accession>A0A7S3XKS3</accession>